<protein>
    <submittedName>
        <fullName evidence="2">Uncharacterized protein</fullName>
    </submittedName>
</protein>
<feature type="transmembrane region" description="Helical" evidence="1">
    <location>
        <begin position="12"/>
        <end position="31"/>
    </location>
</feature>
<evidence type="ECO:0000313" key="2">
    <source>
        <dbReference type="EMBL" id="SFR83650.1"/>
    </source>
</evidence>
<gene>
    <name evidence="2" type="ORF">SAMN05192580_1037</name>
</gene>
<proteinExistence type="predicted"/>
<reference evidence="2 3" key="1">
    <citation type="submission" date="2016-10" db="EMBL/GenBank/DDBJ databases">
        <authorList>
            <person name="de Groot N.N."/>
        </authorList>
    </citation>
    <scope>NUCLEOTIDE SEQUENCE [LARGE SCALE GENOMIC DNA]</scope>
    <source>
        <strain evidence="2 3">S5-249</strain>
    </source>
</reference>
<name>A0A1I6JYN5_9SPHN</name>
<keyword evidence="3" id="KW-1185">Reference proteome</keyword>
<keyword evidence="1" id="KW-0472">Membrane</keyword>
<keyword evidence="1" id="KW-1133">Transmembrane helix</keyword>
<accession>A0A1I6JYN5</accession>
<evidence type="ECO:0000313" key="3">
    <source>
        <dbReference type="Proteomes" id="UP000198824"/>
    </source>
</evidence>
<dbReference type="EMBL" id="FOZG01000001">
    <property type="protein sequence ID" value="SFR83650.1"/>
    <property type="molecule type" value="Genomic_DNA"/>
</dbReference>
<dbReference type="STRING" id="1166337.SAMN05192580_1037"/>
<organism evidence="2 3">
    <name type="scientific">Sphingomonas jatrophae</name>
    <dbReference type="NCBI Taxonomy" id="1166337"/>
    <lineage>
        <taxon>Bacteria</taxon>
        <taxon>Pseudomonadati</taxon>
        <taxon>Pseudomonadota</taxon>
        <taxon>Alphaproteobacteria</taxon>
        <taxon>Sphingomonadales</taxon>
        <taxon>Sphingomonadaceae</taxon>
        <taxon>Sphingomonas</taxon>
    </lineage>
</organism>
<sequence length="32" mass="3430">MFVLFSSKLGCAGSLLVSLGLSLLLLFLMGWL</sequence>
<dbReference type="AlphaFoldDB" id="A0A1I6JYN5"/>
<dbReference type="Proteomes" id="UP000198824">
    <property type="component" value="Unassembled WGS sequence"/>
</dbReference>
<evidence type="ECO:0000256" key="1">
    <source>
        <dbReference type="SAM" id="Phobius"/>
    </source>
</evidence>
<keyword evidence="1" id="KW-0812">Transmembrane</keyword>